<dbReference type="GO" id="GO:0046872">
    <property type="term" value="F:metal ion binding"/>
    <property type="evidence" value="ECO:0007669"/>
    <property type="project" value="InterPro"/>
</dbReference>
<sequence>MLCTGPAFLPLAAVVDAELTMSMPPRLTADTGPDALTHAVEAYVSRKANPFYDSLALTAIGSISRHLRRAYADGR</sequence>
<proteinExistence type="predicted"/>
<reference evidence="2" key="1">
    <citation type="submission" date="2022-06" db="EMBL/GenBank/DDBJ databases">
        <title>WGS of actinobacteria.</title>
        <authorList>
            <person name="Thawai C."/>
        </authorList>
    </citation>
    <scope>NUCLEOTIDE SEQUENCE</scope>
    <source>
        <strain evidence="2">DSM 42010</strain>
    </source>
</reference>
<dbReference type="EMBL" id="JANIIC010000012">
    <property type="protein sequence ID" value="MCQ8829947.1"/>
    <property type="molecule type" value="Genomic_DNA"/>
</dbReference>
<dbReference type="GO" id="GO:0004022">
    <property type="term" value="F:alcohol dehydrogenase (NAD+) activity"/>
    <property type="evidence" value="ECO:0007669"/>
    <property type="project" value="UniProtKB-EC"/>
</dbReference>
<accession>A0A9X2RT73</accession>
<dbReference type="EC" id="1.1.1.1" evidence="2"/>
<evidence type="ECO:0000259" key="1">
    <source>
        <dbReference type="Pfam" id="PF25137"/>
    </source>
</evidence>
<dbReference type="SUPFAM" id="SSF56796">
    <property type="entry name" value="Dehydroquinate synthase-like"/>
    <property type="match status" value="1"/>
</dbReference>
<dbReference type="InterPro" id="IPR039697">
    <property type="entry name" value="Alcohol_dehydrogenase_Fe"/>
</dbReference>
<dbReference type="PANTHER" id="PTHR11496:SF102">
    <property type="entry name" value="ALCOHOL DEHYDROGENASE 4"/>
    <property type="match status" value="1"/>
</dbReference>
<organism evidence="2 3">
    <name type="scientific">Streptomyces malaysiensis subsp. samsunensis</name>
    <dbReference type="NCBI Taxonomy" id="459658"/>
    <lineage>
        <taxon>Bacteria</taxon>
        <taxon>Bacillati</taxon>
        <taxon>Actinomycetota</taxon>
        <taxon>Actinomycetes</taxon>
        <taxon>Kitasatosporales</taxon>
        <taxon>Streptomycetaceae</taxon>
        <taxon>Streptomyces</taxon>
        <taxon>Streptomyces violaceusniger group</taxon>
    </lineage>
</organism>
<keyword evidence="2" id="KW-0560">Oxidoreductase</keyword>
<dbReference type="Proteomes" id="UP001142400">
    <property type="component" value="Unassembled WGS sequence"/>
</dbReference>
<keyword evidence="3" id="KW-1185">Reference proteome</keyword>
<evidence type="ECO:0000313" key="2">
    <source>
        <dbReference type="EMBL" id="MCQ8829947.1"/>
    </source>
</evidence>
<evidence type="ECO:0000313" key="3">
    <source>
        <dbReference type="Proteomes" id="UP001142400"/>
    </source>
</evidence>
<dbReference type="PROSITE" id="PS00913">
    <property type="entry name" value="ADH_IRON_1"/>
    <property type="match status" value="1"/>
</dbReference>
<comment type="caution">
    <text evidence="2">The sequence shown here is derived from an EMBL/GenBank/DDBJ whole genome shotgun (WGS) entry which is preliminary data.</text>
</comment>
<dbReference type="PANTHER" id="PTHR11496">
    <property type="entry name" value="ALCOHOL DEHYDROGENASE"/>
    <property type="match status" value="1"/>
</dbReference>
<dbReference type="RefSeq" id="WP_257631166.1">
    <property type="nucleotide sequence ID" value="NZ_JANIIC010000012.1"/>
</dbReference>
<feature type="domain" description="Fe-containing alcohol dehydrogenase-like C-terminal" evidence="1">
    <location>
        <begin position="28"/>
        <end position="74"/>
    </location>
</feature>
<dbReference type="AlphaFoldDB" id="A0A9X2RT73"/>
<dbReference type="Gene3D" id="1.20.1090.10">
    <property type="entry name" value="Dehydroquinate synthase-like - alpha domain"/>
    <property type="match status" value="1"/>
</dbReference>
<dbReference type="InterPro" id="IPR018211">
    <property type="entry name" value="ADH_Fe_CS"/>
</dbReference>
<name>A0A9X2RT73_STRMQ</name>
<dbReference type="Pfam" id="PF25137">
    <property type="entry name" value="ADH_Fe_C"/>
    <property type="match status" value="1"/>
</dbReference>
<gene>
    <name evidence="2" type="ORF">NQU54_12845</name>
</gene>
<dbReference type="InterPro" id="IPR056798">
    <property type="entry name" value="ADH_Fe_C"/>
</dbReference>
<protein>
    <submittedName>
        <fullName evidence="2">Iron-containing alcohol dehydrogenase</fullName>
        <ecNumber evidence="2">1.1.1.1</ecNumber>
    </submittedName>
</protein>